<organism evidence="1 2">
    <name type="scientific">Paenibacillus oryzae</name>
    <dbReference type="NCBI Taxonomy" id="1844972"/>
    <lineage>
        <taxon>Bacteria</taxon>
        <taxon>Bacillati</taxon>
        <taxon>Bacillota</taxon>
        <taxon>Bacilli</taxon>
        <taxon>Bacillales</taxon>
        <taxon>Paenibacillaceae</taxon>
        <taxon>Paenibacillus</taxon>
    </lineage>
</organism>
<accession>A0A1A5YMT4</accession>
<dbReference type="EMBL" id="LYPA01000042">
    <property type="protein sequence ID" value="OBR66931.1"/>
    <property type="molecule type" value="Genomic_DNA"/>
</dbReference>
<sequence>MKMISNQRFTNETIFFDGFCFSNCSFTDCVIIITSLQFHFEGCCFYRSSLHVHPELPVFEVSHRLSQSSYDSDTLCFRDDYKYPRTTLPLPGASLA</sequence>
<protein>
    <submittedName>
        <fullName evidence="1">Uncharacterized protein</fullName>
    </submittedName>
</protein>
<evidence type="ECO:0000313" key="2">
    <source>
        <dbReference type="Proteomes" id="UP000092024"/>
    </source>
</evidence>
<gene>
    <name evidence="1" type="ORF">A7K91_21620</name>
</gene>
<evidence type="ECO:0000313" key="1">
    <source>
        <dbReference type="EMBL" id="OBR66931.1"/>
    </source>
</evidence>
<name>A0A1A5YMT4_9BACL</name>
<dbReference type="AlphaFoldDB" id="A0A1A5YMT4"/>
<dbReference type="OrthoDB" id="2623511at2"/>
<comment type="caution">
    <text evidence="1">The sequence shown here is derived from an EMBL/GenBank/DDBJ whole genome shotgun (WGS) entry which is preliminary data.</text>
</comment>
<dbReference type="Proteomes" id="UP000092024">
    <property type="component" value="Unassembled WGS sequence"/>
</dbReference>
<dbReference type="RefSeq" id="WP_068680887.1">
    <property type="nucleotide sequence ID" value="NZ_LYPA01000042.1"/>
</dbReference>
<proteinExistence type="predicted"/>
<keyword evidence="2" id="KW-1185">Reference proteome</keyword>
<reference evidence="1 2" key="1">
    <citation type="submission" date="2016-05" db="EMBL/GenBank/DDBJ databases">
        <title>Paenibacillus oryzae. sp. nov., isolated from the rice root.</title>
        <authorList>
            <person name="Zhang J."/>
            <person name="Zhang X."/>
        </authorList>
    </citation>
    <scope>NUCLEOTIDE SEQUENCE [LARGE SCALE GENOMIC DNA]</scope>
    <source>
        <strain evidence="1 2">1DrF-4</strain>
    </source>
</reference>